<dbReference type="InterPro" id="IPR004358">
    <property type="entry name" value="Sig_transdc_His_kin-like_C"/>
</dbReference>
<dbReference type="InterPro" id="IPR000014">
    <property type="entry name" value="PAS"/>
</dbReference>
<dbReference type="InterPro" id="IPR036097">
    <property type="entry name" value="HisK_dim/P_sf"/>
</dbReference>
<dbReference type="SUPFAM" id="SSF52172">
    <property type="entry name" value="CheY-like"/>
    <property type="match status" value="1"/>
</dbReference>
<evidence type="ECO:0000256" key="11">
    <source>
        <dbReference type="PROSITE-ProRule" id="PRU00169"/>
    </source>
</evidence>
<dbReference type="InterPro" id="IPR011006">
    <property type="entry name" value="CheY-like_superfamily"/>
</dbReference>
<evidence type="ECO:0000259" key="12">
    <source>
        <dbReference type="PROSITE" id="PS50109"/>
    </source>
</evidence>
<feature type="domain" description="Response regulatory" evidence="13">
    <location>
        <begin position="643"/>
        <end position="762"/>
    </location>
</feature>
<evidence type="ECO:0000256" key="6">
    <source>
        <dbReference type="ARBA" id="ARBA00022741"/>
    </source>
</evidence>
<feature type="domain" description="Histidine kinase" evidence="12">
    <location>
        <begin position="404"/>
        <end position="618"/>
    </location>
</feature>
<evidence type="ECO:0000259" key="13">
    <source>
        <dbReference type="PROSITE" id="PS50110"/>
    </source>
</evidence>
<sequence>MGKYSRQIKQTPSDTGMVYKFTLKDDCFIHTFCEGELLYKLGFEPGDIVGRTLFDFYPEDYAAEKLEYYKIAWGGEPCVFESYIAGFSYICTLRPVFHKGKVIEVIGTSINISDRKILEEESQQLENLSRTVLETMSEGIFLVEKCNQENNNKITALNKNVESQLGIKSGYYNENTLLNMGIEFINDKGIPLSYWDLPGIITLELGISFNNFIMGKMNKIGEVSWYSVNSKPLNSFMENRKGTLVSFKDITDQKEQEFKLIEAHEYQKSLLNTLNSGVVVTNRKREIIAVNSSMLKMLCLDGNSNQYIGTYAPNFSYLFKRPEAFLKFLESISETKPFTVIELETKNNKILECKYLPLYIHGKFIGNFFELIDITEHKKMEVAINKSKEVAEKANKAKSDFLSKMSHELRTPLNGILGFAQLLELEKGFDEDHQDSIQEILKAGRHLLKLINDILDLSRIENGNLEVNTEEIYFDIILEDCIKLLRPIANKNKITILNQTDLYKKYAIKGDAIRLKQVFLNLLDNAVKYNRPNGKVYISCSLEKNYVVFRIKDTGQGIPAELQKKVFDPFIRLSTEEEGTGIGLSITEQLIKSMGGKIGVSNTEIIGSEFWFCLPISNQTKKHQHESKVNDKVVYKKIPNAFQILYIEDNESNRRLIEKILYGEPSLTLLSAVNGMEGLRLINKNERKPDIILLDINLPDIDGYELIRRIRQNNKTQNIPVVAISANAMMDERKYALDKGVVEYLTKPVDVQELLSTLYSILKH</sequence>
<dbReference type="Pfam" id="PF00072">
    <property type="entry name" value="Response_reg"/>
    <property type="match status" value="1"/>
</dbReference>
<evidence type="ECO:0000256" key="3">
    <source>
        <dbReference type="ARBA" id="ARBA00012438"/>
    </source>
</evidence>
<evidence type="ECO:0000256" key="5">
    <source>
        <dbReference type="ARBA" id="ARBA00022679"/>
    </source>
</evidence>
<dbReference type="SUPFAM" id="SSF47384">
    <property type="entry name" value="Homodimeric domain of signal transducing histidine kinase"/>
    <property type="match status" value="1"/>
</dbReference>
<evidence type="ECO:0000256" key="1">
    <source>
        <dbReference type="ARBA" id="ARBA00000085"/>
    </source>
</evidence>
<dbReference type="SUPFAM" id="SSF55785">
    <property type="entry name" value="PYP-like sensor domain (PAS domain)"/>
    <property type="match status" value="2"/>
</dbReference>
<proteinExistence type="predicted"/>
<dbReference type="InterPro" id="IPR035965">
    <property type="entry name" value="PAS-like_dom_sf"/>
</dbReference>
<dbReference type="EMBL" id="PREZ01000007">
    <property type="protein sequence ID" value="PPA69151.1"/>
    <property type="molecule type" value="Genomic_DNA"/>
</dbReference>
<evidence type="ECO:0000313" key="15">
    <source>
        <dbReference type="Proteomes" id="UP000239047"/>
    </source>
</evidence>
<evidence type="ECO:0000256" key="4">
    <source>
        <dbReference type="ARBA" id="ARBA00022553"/>
    </source>
</evidence>
<comment type="caution">
    <text evidence="14">The sequence shown here is derived from an EMBL/GenBank/DDBJ whole genome shotgun (WGS) entry which is preliminary data.</text>
</comment>
<dbReference type="OrthoDB" id="9813151at2"/>
<dbReference type="CDD" id="cd00075">
    <property type="entry name" value="HATPase"/>
    <property type="match status" value="1"/>
</dbReference>
<dbReference type="PROSITE" id="PS50110">
    <property type="entry name" value="RESPONSE_REGULATORY"/>
    <property type="match status" value="1"/>
</dbReference>
<keyword evidence="10" id="KW-0472">Membrane</keyword>
<name>A0A2S5G8A5_9BACL</name>
<evidence type="ECO:0000256" key="9">
    <source>
        <dbReference type="ARBA" id="ARBA00023012"/>
    </source>
</evidence>
<dbReference type="GO" id="GO:0000155">
    <property type="term" value="F:phosphorelay sensor kinase activity"/>
    <property type="evidence" value="ECO:0007669"/>
    <property type="project" value="InterPro"/>
</dbReference>
<dbReference type="Proteomes" id="UP000239047">
    <property type="component" value="Unassembled WGS sequence"/>
</dbReference>
<feature type="modified residue" description="4-aspartylphosphate" evidence="11">
    <location>
        <position position="695"/>
    </location>
</feature>
<dbReference type="Gene3D" id="1.10.287.130">
    <property type="match status" value="1"/>
</dbReference>
<dbReference type="PRINTS" id="PR00344">
    <property type="entry name" value="BCTRLSENSOR"/>
</dbReference>
<dbReference type="FunFam" id="1.10.287.130:FF:000038">
    <property type="entry name" value="Sensory transduction histidine kinase"/>
    <property type="match status" value="1"/>
</dbReference>
<keyword evidence="15" id="KW-1185">Reference proteome</keyword>
<evidence type="ECO:0000313" key="14">
    <source>
        <dbReference type="EMBL" id="PPA69151.1"/>
    </source>
</evidence>
<keyword evidence="5" id="KW-0808">Transferase</keyword>
<keyword evidence="9" id="KW-0902">Two-component regulatory system</keyword>
<dbReference type="SMART" id="SM00387">
    <property type="entry name" value="HATPase_c"/>
    <property type="match status" value="1"/>
</dbReference>
<dbReference type="PROSITE" id="PS50109">
    <property type="entry name" value="HIS_KIN"/>
    <property type="match status" value="1"/>
</dbReference>
<dbReference type="SUPFAM" id="SSF55874">
    <property type="entry name" value="ATPase domain of HSP90 chaperone/DNA topoisomerase II/histidine kinase"/>
    <property type="match status" value="1"/>
</dbReference>
<dbReference type="SMART" id="SM00448">
    <property type="entry name" value="REC"/>
    <property type="match status" value="1"/>
</dbReference>
<dbReference type="GO" id="GO:0016020">
    <property type="term" value="C:membrane"/>
    <property type="evidence" value="ECO:0007669"/>
    <property type="project" value="UniProtKB-SubCell"/>
</dbReference>
<gene>
    <name evidence="14" type="ORF">C4B60_17750</name>
</gene>
<dbReference type="AlphaFoldDB" id="A0A2S5G8A5"/>
<comment type="catalytic activity">
    <reaction evidence="1">
        <text>ATP + protein L-histidine = ADP + protein N-phospho-L-histidine.</text>
        <dbReference type="EC" id="2.7.13.3"/>
    </reaction>
</comment>
<evidence type="ECO:0000256" key="2">
    <source>
        <dbReference type="ARBA" id="ARBA00004370"/>
    </source>
</evidence>
<reference evidence="14 15" key="1">
    <citation type="submission" date="2018-02" db="EMBL/GenBank/DDBJ databases">
        <title>Jeotgalibacillus proteolyticum sp. nov. a protease producing bacterium isolated from ocean sediments of Laizhou Bay.</title>
        <authorList>
            <person name="Li Y."/>
        </authorList>
    </citation>
    <scope>NUCLEOTIDE SEQUENCE [LARGE SCALE GENOMIC DNA]</scope>
    <source>
        <strain evidence="14 15">22-7</strain>
    </source>
</reference>
<dbReference type="EC" id="2.7.13.3" evidence="3"/>
<dbReference type="InterPro" id="IPR003594">
    <property type="entry name" value="HATPase_dom"/>
</dbReference>
<protein>
    <recommendedName>
        <fullName evidence="3">histidine kinase</fullName>
        <ecNumber evidence="3">2.7.13.3</ecNumber>
    </recommendedName>
</protein>
<dbReference type="Pfam" id="PF02518">
    <property type="entry name" value="HATPase_c"/>
    <property type="match status" value="1"/>
</dbReference>
<dbReference type="InterPro" id="IPR001789">
    <property type="entry name" value="Sig_transdc_resp-reg_receiver"/>
</dbReference>
<dbReference type="CDD" id="cd00082">
    <property type="entry name" value="HisKA"/>
    <property type="match status" value="1"/>
</dbReference>
<comment type="subcellular location">
    <subcellularLocation>
        <location evidence="2">Membrane</location>
    </subcellularLocation>
</comment>
<dbReference type="Gene3D" id="3.40.50.2300">
    <property type="match status" value="1"/>
</dbReference>
<evidence type="ECO:0000256" key="10">
    <source>
        <dbReference type="ARBA" id="ARBA00023136"/>
    </source>
</evidence>
<dbReference type="InterPro" id="IPR003661">
    <property type="entry name" value="HisK_dim/P_dom"/>
</dbReference>
<dbReference type="PANTHER" id="PTHR43047">
    <property type="entry name" value="TWO-COMPONENT HISTIDINE PROTEIN KINASE"/>
    <property type="match status" value="1"/>
</dbReference>
<dbReference type="GO" id="GO:0005524">
    <property type="term" value="F:ATP binding"/>
    <property type="evidence" value="ECO:0007669"/>
    <property type="project" value="UniProtKB-KW"/>
</dbReference>
<accession>A0A2S5G8A5</accession>
<dbReference type="SMART" id="SM00388">
    <property type="entry name" value="HisKA"/>
    <property type="match status" value="1"/>
</dbReference>
<keyword evidence="8" id="KW-0067">ATP-binding</keyword>
<keyword evidence="4 11" id="KW-0597">Phosphoprotein</keyword>
<organism evidence="14 15">
    <name type="scientific">Jeotgalibacillus proteolyticus</name>
    <dbReference type="NCBI Taxonomy" id="2082395"/>
    <lineage>
        <taxon>Bacteria</taxon>
        <taxon>Bacillati</taxon>
        <taxon>Bacillota</taxon>
        <taxon>Bacilli</taxon>
        <taxon>Bacillales</taxon>
        <taxon>Caryophanaceae</taxon>
        <taxon>Jeotgalibacillus</taxon>
    </lineage>
</organism>
<dbReference type="RefSeq" id="WP_104059370.1">
    <property type="nucleotide sequence ID" value="NZ_PREZ01000007.1"/>
</dbReference>
<dbReference type="Pfam" id="PF00512">
    <property type="entry name" value="HisKA"/>
    <property type="match status" value="1"/>
</dbReference>
<dbReference type="Pfam" id="PF13188">
    <property type="entry name" value="PAS_8"/>
    <property type="match status" value="1"/>
</dbReference>
<keyword evidence="7" id="KW-0418">Kinase</keyword>
<dbReference type="InterPro" id="IPR005467">
    <property type="entry name" value="His_kinase_dom"/>
</dbReference>
<evidence type="ECO:0000256" key="7">
    <source>
        <dbReference type="ARBA" id="ARBA00022777"/>
    </source>
</evidence>
<evidence type="ECO:0000256" key="8">
    <source>
        <dbReference type="ARBA" id="ARBA00022840"/>
    </source>
</evidence>
<dbReference type="Gene3D" id="3.30.450.20">
    <property type="entry name" value="PAS domain"/>
    <property type="match status" value="3"/>
</dbReference>
<dbReference type="InterPro" id="IPR036890">
    <property type="entry name" value="HATPase_C_sf"/>
</dbReference>
<dbReference type="Gene3D" id="3.30.565.10">
    <property type="entry name" value="Histidine kinase-like ATPase, C-terminal domain"/>
    <property type="match status" value="1"/>
</dbReference>
<keyword evidence="6" id="KW-0547">Nucleotide-binding</keyword>